<comment type="pathway">
    <text evidence="1">Biopolymer metabolism; poly-(R)-3-hydroxybutanoate biosynthesis.</text>
</comment>
<dbReference type="GO" id="GO:0003988">
    <property type="term" value="F:acetyl-CoA C-acyltransferase activity"/>
    <property type="evidence" value="ECO:0007669"/>
    <property type="project" value="UniProtKB-ARBA"/>
</dbReference>
<evidence type="ECO:0000256" key="8">
    <source>
        <dbReference type="PIRSR" id="PIRSR000429-1"/>
    </source>
</evidence>
<dbReference type="InterPro" id="IPR020615">
    <property type="entry name" value="Thiolase_acyl_enz_int_AS"/>
</dbReference>
<dbReference type="SUPFAM" id="SSF53901">
    <property type="entry name" value="Thiolase-like"/>
    <property type="match status" value="2"/>
</dbReference>
<evidence type="ECO:0000259" key="10">
    <source>
        <dbReference type="Pfam" id="PF00108"/>
    </source>
</evidence>
<proteinExistence type="inferred from homology"/>
<keyword evidence="3 9" id="KW-0808">Transferase</keyword>
<reference evidence="12 13" key="1">
    <citation type="submission" date="2020-04" db="EMBL/GenBank/DDBJ databases">
        <title>Enterovirga sp. isolate from soil.</title>
        <authorList>
            <person name="Chea S."/>
            <person name="Kim D.-U."/>
        </authorList>
    </citation>
    <scope>NUCLEOTIDE SEQUENCE [LARGE SCALE GENOMIC DNA]</scope>
    <source>
        <strain evidence="12 13">DB1703</strain>
    </source>
</reference>
<keyword evidence="4" id="KW-0583">PHB biosynthesis</keyword>
<comment type="pathway">
    <text evidence="6">Metabolic intermediate biosynthesis; (R)-mevalonate biosynthesis; (R)-mevalonate from acetyl-CoA: step 1/3.</text>
</comment>
<evidence type="ECO:0000256" key="3">
    <source>
        <dbReference type="ARBA" id="ARBA00022679"/>
    </source>
</evidence>
<dbReference type="Proteomes" id="UP000564885">
    <property type="component" value="Unassembled WGS sequence"/>
</dbReference>
<comment type="similarity">
    <text evidence="2 9">Belongs to the thiolase-like superfamily. Thiolase family.</text>
</comment>
<evidence type="ECO:0000259" key="11">
    <source>
        <dbReference type="Pfam" id="PF02803"/>
    </source>
</evidence>
<feature type="domain" description="Thiolase N-terminal" evidence="10">
    <location>
        <begin position="6"/>
        <end position="262"/>
    </location>
</feature>
<evidence type="ECO:0000256" key="6">
    <source>
        <dbReference type="ARBA" id="ARBA00037924"/>
    </source>
</evidence>
<dbReference type="Gene3D" id="3.40.47.10">
    <property type="match status" value="2"/>
</dbReference>
<dbReference type="NCBIfam" id="TIGR01930">
    <property type="entry name" value="AcCoA-C-Actrans"/>
    <property type="match status" value="1"/>
</dbReference>
<dbReference type="InterPro" id="IPR016039">
    <property type="entry name" value="Thiolase-like"/>
</dbReference>
<sequence length="392" mass="40563">MAQADIVIVGAARTPVGSFNGVFGTMPAHELGAVAIKAALKRAKVEPGEVDEVILGQILTAGQGQNPARQAAMAAGVPAEKTAWGLNQLCGSGLRTIAIGMQQIANGDADIIVAGGQESMSMAPHAAHMRGGTKMGDLKLLDTMLKDGLLDAFHGYHMGNTAENVAQKWQLSREEQDRFAVASQNKAEAAQKAGRFKDEIVPVTVKGRKGDVVVADDEYIRAGTTLDSVAKLRPAFSKDGTVTAGNASGINDGAAAVVLMAASEAEKRGLTPLARIVSWATAGVDPAIMGTGPIPSSRRALEKAGWKVQDLDLVEANEAFAAQACAVNKDMGWNPDIVNVNGGAIAIGHPIGASGARVFVTLLHEMGKRDAKRGLATLCIGGGMGVAMCVER</sequence>
<evidence type="ECO:0000256" key="9">
    <source>
        <dbReference type="RuleBase" id="RU003557"/>
    </source>
</evidence>
<dbReference type="PROSITE" id="PS00099">
    <property type="entry name" value="THIOLASE_3"/>
    <property type="match status" value="1"/>
</dbReference>
<feature type="active site" description="Proton acceptor" evidence="8">
    <location>
        <position position="379"/>
    </location>
</feature>
<feature type="active site" description="Acyl-thioester intermediate" evidence="8">
    <location>
        <position position="90"/>
    </location>
</feature>
<dbReference type="PANTHER" id="PTHR18919">
    <property type="entry name" value="ACETYL-COA C-ACYLTRANSFERASE"/>
    <property type="match status" value="1"/>
</dbReference>
<dbReference type="AlphaFoldDB" id="A0A849I0L5"/>
<evidence type="ECO:0000256" key="4">
    <source>
        <dbReference type="ARBA" id="ARBA00022752"/>
    </source>
</evidence>
<gene>
    <name evidence="12" type="ORF">HJG44_01730</name>
</gene>
<evidence type="ECO:0000256" key="5">
    <source>
        <dbReference type="ARBA" id="ARBA00023315"/>
    </source>
</evidence>
<keyword evidence="5 9" id="KW-0012">Acyltransferase</keyword>
<dbReference type="PROSITE" id="PS00098">
    <property type="entry name" value="THIOLASE_1"/>
    <property type="match status" value="1"/>
</dbReference>
<comment type="caution">
    <text evidence="12">The sequence shown here is derived from an EMBL/GenBank/DDBJ whole genome shotgun (WGS) entry which is preliminary data.</text>
</comment>
<evidence type="ECO:0000256" key="2">
    <source>
        <dbReference type="ARBA" id="ARBA00010982"/>
    </source>
</evidence>
<dbReference type="EMBL" id="JABEPP010000001">
    <property type="protein sequence ID" value="NNM71114.1"/>
    <property type="molecule type" value="Genomic_DNA"/>
</dbReference>
<dbReference type="FunFam" id="3.40.47.10:FF:000010">
    <property type="entry name" value="Acetyl-CoA acetyltransferase (Thiolase)"/>
    <property type="match status" value="1"/>
</dbReference>
<dbReference type="PIRSF" id="PIRSF000429">
    <property type="entry name" value="Ac-CoA_Ac_transf"/>
    <property type="match status" value="1"/>
</dbReference>
<dbReference type="PROSITE" id="PS00737">
    <property type="entry name" value="THIOLASE_2"/>
    <property type="match status" value="1"/>
</dbReference>
<accession>A0A849I0L5</accession>
<dbReference type="InterPro" id="IPR020613">
    <property type="entry name" value="Thiolase_CS"/>
</dbReference>
<dbReference type="InterPro" id="IPR002155">
    <property type="entry name" value="Thiolase"/>
</dbReference>
<dbReference type="InterPro" id="IPR020616">
    <property type="entry name" value="Thiolase_N"/>
</dbReference>
<evidence type="ECO:0000256" key="1">
    <source>
        <dbReference type="ARBA" id="ARBA00004683"/>
    </source>
</evidence>
<protein>
    <recommendedName>
        <fullName evidence="7">Beta-ketothiolase</fullName>
    </recommendedName>
</protein>
<dbReference type="InterPro" id="IPR020617">
    <property type="entry name" value="Thiolase_C"/>
</dbReference>
<dbReference type="GO" id="GO:0044281">
    <property type="term" value="P:small molecule metabolic process"/>
    <property type="evidence" value="ECO:0007669"/>
    <property type="project" value="UniProtKB-ARBA"/>
</dbReference>
<dbReference type="Pfam" id="PF00108">
    <property type="entry name" value="Thiolase_N"/>
    <property type="match status" value="1"/>
</dbReference>
<dbReference type="InterPro" id="IPR020610">
    <property type="entry name" value="Thiolase_AS"/>
</dbReference>
<dbReference type="GO" id="GO:0042619">
    <property type="term" value="P:poly-hydroxybutyrate biosynthetic process"/>
    <property type="evidence" value="ECO:0007669"/>
    <property type="project" value="UniProtKB-KW"/>
</dbReference>
<evidence type="ECO:0000313" key="12">
    <source>
        <dbReference type="EMBL" id="NNM71114.1"/>
    </source>
</evidence>
<feature type="active site" description="Proton acceptor" evidence="8">
    <location>
        <position position="349"/>
    </location>
</feature>
<dbReference type="Pfam" id="PF02803">
    <property type="entry name" value="Thiolase_C"/>
    <property type="match status" value="1"/>
</dbReference>
<evidence type="ECO:0000256" key="7">
    <source>
        <dbReference type="ARBA" id="ARBA00080155"/>
    </source>
</evidence>
<feature type="domain" description="Thiolase C-terminal" evidence="11">
    <location>
        <begin position="270"/>
        <end position="392"/>
    </location>
</feature>
<dbReference type="RefSeq" id="WP_171216612.1">
    <property type="nucleotide sequence ID" value="NZ_JABEPP010000001.1"/>
</dbReference>
<dbReference type="CDD" id="cd00751">
    <property type="entry name" value="thiolase"/>
    <property type="match status" value="1"/>
</dbReference>
<evidence type="ECO:0000313" key="13">
    <source>
        <dbReference type="Proteomes" id="UP000564885"/>
    </source>
</evidence>
<keyword evidence="13" id="KW-1185">Reference proteome</keyword>
<dbReference type="PANTHER" id="PTHR18919:SF107">
    <property type="entry name" value="ACETYL-COA ACETYLTRANSFERASE, CYTOSOLIC"/>
    <property type="match status" value="1"/>
</dbReference>
<organism evidence="12 13">
    <name type="scientific">Enterovirga aerilata</name>
    <dbReference type="NCBI Taxonomy" id="2730920"/>
    <lineage>
        <taxon>Bacteria</taxon>
        <taxon>Pseudomonadati</taxon>
        <taxon>Pseudomonadota</taxon>
        <taxon>Alphaproteobacteria</taxon>
        <taxon>Hyphomicrobiales</taxon>
        <taxon>Methylobacteriaceae</taxon>
        <taxon>Enterovirga</taxon>
    </lineage>
</organism>
<name>A0A849I0L5_9HYPH</name>